<name>A0ABS1NCK3_9ACTN</name>
<evidence type="ECO:0000256" key="1">
    <source>
        <dbReference type="SAM" id="MobiDB-lite"/>
    </source>
</evidence>
<sequence>MKRTTRITLGIASATAATAATALLGATAMPTAQAADGENRAVGSENRTAPTPVATGIPSVVDPAADLAAQTPGPDETWTDSIYINGEVKADGHDFGLLVHTMNVPHSDQRTLSVSVTDVTTGWYKSYESKVAKDDYIWSKSGLNIKMPGLSWTGDAEKMSLKTTTPWGSLDIRLKPKGPAMKYAGTGEFPLLGEPQVEFAYPSVQTTGTLNIEGKSHKVSGETWLDRQWGNIPRSSSPHWTWMNFNLPNGDKIAIWDSINSKAEESWATVLHPDGSYDLAAVKPLAEGADRIWKSPDTGKAYPTRWRIEIPALKAHLNVRMTGTNAQELTGGLGARVEGTAAFAGTYEGKKVSGKNFVEMTGAW</sequence>
<dbReference type="Pfam" id="PF07143">
    <property type="entry name" value="CrtC"/>
    <property type="match status" value="1"/>
</dbReference>
<proteinExistence type="predicted"/>
<evidence type="ECO:0000256" key="2">
    <source>
        <dbReference type="SAM" id="SignalP"/>
    </source>
</evidence>
<comment type="caution">
    <text evidence="4">The sequence shown here is derived from an EMBL/GenBank/DDBJ whole genome shotgun (WGS) entry which is preliminary data.</text>
</comment>
<organism evidence="4 5">
    <name type="scientific">Streptomyces coffeae</name>
    <dbReference type="NCBI Taxonomy" id="621382"/>
    <lineage>
        <taxon>Bacteria</taxon>
        <taxon>Bacillati</taxon>
        <taxon>Actinomycetota</taxon>
        <taxon>Actinomycetes</taxon>
        <taxon>Kitasatosporales</taxon>
        <taxon>Streptomycetaceae</taxon>
        <taxon>Streptomyces</taxon>
    </lineage>
</organism>
<feature type="signal peptide" evidence="2">
    <location>
        <begin position="1"/>
        <end position="34"/>
    </location>
</feature>
<dbReference type="PANTHER" id="PTHR40617:SF1">
    <property type="entry name" value="ATTH DOMAIN-CONTAINING PROTEIN-RELATED"/>
    <property type="match status" value="1"/>
</dbReference>
<keyword evidence="5" id="KW-1185">Reference proteome</keyword>
<feature type="chain" id="PRO_5045676874" description="AttH domain-containing protein" evidence="2">
    <location>
        <begin position="35"/>
        <end position="364"/>
    </location>
</feature>
<evidence type="ECO:0000259" key="3">
    <source>
        <dbReference type="Pfam" id="PF07143"/>
    </source>
</evidence>
<evidence type="ECO:0000313" key="4">
    <source>
        <dbReference type="EMBL" id="MBL1097689.1"/>
    </source>
</evidence>
<gene>
    <name evidence="4" type="ORF">JK363_13595</name>
</gene>
<dbReference type="Pfam" id="PF17186">
    <property type="entry name" value="Lipocalin_9"/>
    <property type="match status" value="1"/>
</dbReference>
<feature type="domain" description="AttH" evidence="3">
    <location>
        <begin position="114"/>
        <end position="231"/>
    </location>
</feature>
<dbReference type="InterPro" id="IPR023374">
    <property type="entry name" value="AttH-like_dom_sf"/>
</dbReference>
<dbReference type="SUPFAM" id="SSF159245">
    <property type="entry name" value="AttH-like"/>
    <property type="match status" value="1"/>
</dbReference>
<accession>A0ABS1NCK3</accession>
<dbReference type="InterPro" id="IPR010791">
    <property type="entry name" value="AttH_dom"/>
</dbReference>
<dbReference type="InterPro" id="IPR053112">
    <property type="entry name" value="Fungal_Dehydratase/Hydratase"/>
</dbReference>
<dbReference type="Proteomes" id="UP000634229">
    <property type="component" value="Unassembled WGS sequence"/>
</dbReference>
<evidence type="ECO:0000313" key="5">
    <source>
        <dbReference type="Proteomes" id="UP000634229"/>
    </source>
</evidence>
<feature type="region of interest" description="Disordered" evidence="1">
    <location>
        <begin position="35"/>
        <end position="57"/>
    </location>
</feature>
<reference evidence="4 5" key="1">
    <citation type="submission" date="2021-01" db="EMBL/GenBank/DDBJ databases">
        <title>WGS of actinomycetes isolated from Thailand.</title>
        <authorList>
            <person name="Thawai C."/>
        </authorList>
    </citation>
    <scope>NUCLEOTIDE SEQUENCE [LARGE SCALE GENOMIC DNA]</scope>
    <source>
        <strain evidence="4 5">CA1R205</strain>
    </source>
</reference>
<dbReference type="Gene3D" id="2.40.370.10">
    <property type="entry name" value="AttH-like domain"/>
    <property type="match status" value="2"/>
</dbReference>
<dbReference type="RefSeq" id="WP_201875120.1">
    <property type="nucleotide sequence ID" value="NZ_JAERRF010000007.1"/>
</dbReference>
<protein>
    <recommendedName>
        <fullName evidence="3">AttH domain-containing protein</fullName>
    </recommendedName>
</protein>
<keyword evidence="2" id="KW-0732">Signal</keyword>
<dbReference type="EMBL" id="JAERRF010000007">
    <property type="protein sequence ID" value="MBL1097689.1"/>
    <property type="molecule type" value="Genomic_DNA"/>
</dbReference>
<dbReference type="PANTHER" id="PTHR40617">
    <property type="entry name" value="TERPENE CYCLASE ASQC"/>
    <property type="match status" value="1"/>
</dbReference>